<protein>
    <submittedName>
        <fullName evidence="1">Uncharacterized protein</fullName>
    </submittedName>
</protein>
<proteinExistence type="predicted"/>
<accession>B9RJE6</accession>
<keyword evidence="2" id="KW-1185">Reference proteome</keyword>
<dbReference type="EMBL" id="EQ973783">
    <property type="protein sequence ID" value="EEF48448.1"/>
    <property type="molecule type" value="Genomic_DNA"/>
</dbReference>
<sequence length="56" mass="6009">MDFGTNRKEKKNHKAGSTSFGTEMFKGELLICLSLVADSAGADILFADQLNLASDT</sequence>
<name>B9RJE6_RICCO</name>
<evidence type="ECO:0000313" key="2">
    <source>
        <dbReference type="Proteomes" id="UP000008311"/>
    </source>
</evidence>
<dbReference type="AlphaFoldDB" id="B9RJE6"/>
<dbReference type="Proteomes" id="UP000008311">
    <property type="component" value="Unassembled WGS sequence"/>
</dbReference>
<gene>
    <name evidence="1" type="ORF">RCOM_1033400</name>
</gene>
<organism evidence="1 2">
    <name type="scientific">Ricinus communis</name>
    <name type="common">Castor bean</name>
    <dbReference type="NCBI Taxonomy" id="3988"/>
    <lineage>
        <taxon>Eukaryota</taxon>
        <taxon>Viridiplantae</taxon>
        <taxon>Streptophyta</taxon>
        <taxon>Embryophyta</taxon>
        <taxon>Tracheophyta</taxon>
        <taxon>Spermatophyta</taxon>
        <taxon>Magnoliopsida</taxon>
        <taxon>eudicotyledons</taxon>
        <taxon>Gunneridae</taxon>
        <taxon>Pentapetalae</taxon>
        <taxon>rosids</taxon>
        <taxon>fabids</taxon>
        <taxon>Malpighiales</taxon>
        <taxon>Euphorbiaceae</taxon>
        <taxon>Acalyphoideae</taxon>
        <taxon>Acalypheae</taxon>
        <taxon>Ricinus</taxon>
    </lineage>
</organism>
<dbReference type="InParanoid" id="B9RJE6"/>
<evidence type="ECO:0000313" key="1">
    <source>
        <dbReference type="EMBL" id="EEF48448.1"/>
    </source>
</evidence>
<reference evidence="2" key="1">
    <citation type="journal article" date="2010" name="Nat. Biotechnol.">
        <title>Draft genome sequence of the oilseed species Ricinus communis.</title>
        <authorList>
            <person name="Chan A.P."/>
            <person name="Crabtree J."/>
            <person name="Zhao Q."/>
            <person name="Lorenzi H."/>
            <person name="Orvis J."/>
            <person name="Puiu D."/>
            <person name="Melake-Berhan A."/>
            <person name="Jones K.M."/>
            <person name="Redman J."/>
            <person name="Chen G."/>
            <person name="Cahoon E.B."/>
            <person name="Gedil M."/>
            <person name="Stanke M."/>
            <person name="Haas B.J."/>
            <person name="Wortman J.R."/>
            <person name="Fraser-Liggett C.M."/>
            <person name="Ravel J."/>
            <person name="Rabinowicz P.D."/>
        </authorList>
    </citation>
    <scope>NUCLEOTIDE SEQUENCE [LARGE SCALE GENOMIC DNA]</scope>
    <source>
        <strain evidence="2">cv. Hale</strain>
    </source>
</reference>